<proteinExistence type="predicted"/>
<dbReference type="PANTHER" id="PTHR42925:SF1">
    <property type="entry name" value="VIRULENCE FACTOR MVIN"/>
    <property type="match status" value="1"/>
</dbReference>
<feature type="transmembrane region" description="Helical" evidence="7">
    <location>
        <begin position="9"/>
        <end position="28"/>
    </location>
</feature>
<dbReference type="AlphaFoldDB" id="A0A2W1LBE8"/>
<evidence type="ECO:0000313" key="8">
    <source>
        <dbReference type="EMBL" id="PZD96536.1"/>
    </source>
</evidence>
<sequence>MNQNQIGKLSIFAITWPIFIEFALQMLMRTTGTLMLSRVSDDAVASVGVANQIIMFAILTFNFIAVGSAVVISQYLGAKKSTEEINSVVGSSLGINILSGIIMSLGVIVFSGTLLSVFGLKPELFAMAQEFLYIVGGALILQALITVTVAIIQSHGQTRYTMAVTLGMNVVNIVCIYLFVFGPFGIPKLGVLGVALSTVISQLLALIAHLFVLRRIVGVRVGIGHLTKWKLEHVAKVLRIGVPSSMVNISYNASQFVTTAFVSSLGAQMLTTKIYTQNIIFIVMIIGIAMGRGLQIVVGHLIGAGQIEEAYKQTFSTLKASLVISLAGVGLICLFRVPLLDLFTDSSDIIRMGSALLLLGFLLEPGRNFNILFERALQAAGDARFPMISALLVMWLFSVPLTYYLGIHLGFGLVGIWAAFILDEWVRGAVLYVRWKSRVWEKKALVKQQEAVNS</sequence>
<dbReference type="Proteomes" id="UP000249522">
    <property type="component" value="Unassembled WGS sequence"/>
</dbReference>
<dbReference type="PIRSF" id="PIRSF006603">
    <property type="entry name" value="DinF"/>
    <property type="match status" value="1"/>
</dbReference>
<reference evidence="8 9" key="1">
    <citation type="submission" date="2018-06" db="EMBL/GenBank/DDBJ databases">
        <title>Paenibacillus imtechensis sp. nov.</title>
        <authorList>
            <person name="Pinnaka A.K."/>
            <person name="Singh H."/>
            <person name="Kaur M."/>
        </authorList>
    </citation>
    <scope>NUCLEOTIDE SEQUENCE [LARGE SCALE GENOMIC DNA]</scope>
    <source>
        <strain evidence="8 9">SMB1</strain>
    </source>
</reference>
<comment type="subcellular location">
    <subcellularLocation>
        <location evidence="1">Cell membrane</location>
        <topology evidence="1">Multi-pass membrane protein</topology>
    </subcellularLocation>
</comment>
<dbReference type="GO" id="GO:0042910">
    <property type="term" value="F:xenobiotic transmembrane transporter activity"/>
    <property type="evidence" value="ECO:0007669"/>
    <property type="project" value="InterPro"/>
</dbReference>
<name>A0A2W1LBE8_9BACL</name>
<feature type="transmembrane region" description="Helical" evidence="7">
    <location>
        <begin position="131"/>
        <end position="152"/>
    </location>
</feature>
<keyword evidence="3" id="KW-1003">Cell membrane</keyword>
<keyword evidence="6 7" id="KW-0472">Membrane</keyword>
<dbReference type="RefSeq" id="WP_111145941.1">
    <property type="nucleotide sequence ID" value="NZ_QKRB01000037.1"/>
</dbReference>
<evidence type="ECO:0000256" key="2">
    <source>
        <dbReference type="ARBA" id="ARBA00022448"/>
    </source>
</evidence>
<keyword evidence="4 7" id="KW-0812">Transmembrane</keyword>
<protein>
    <submittedName>
        <fullName evidence="8">MATE family efflux transporter</fullName>
    </submittedName>
</protein>
<feature type="transmembrane region" description="Helical" evidence="7">
    <location>
        <begin position="48"/>
        <end position="72"/>
    </location>
</feature>
<evidence type="ECO:0000256" key="4">
    <source>
        <dbReference type="ARBA" id="ARBA00022692"/>
    </source>
</evidence>
<dbReference type="EMBL" id="QKRB01000037">
    <property type="protein sequence ID" value="PZD96536.1"/>
    <property type="molecule type" value="Genomic_DNA"/>
</dbReference>
<comment type="caution">
    <text evidence="8">The sequence shown here is derived from an EMBL/GenBank/DDBJ whole genome shotgun (WGS) entry which is preliminary data.</text>
</comment>
<feature type="transmembrane region" description="Helical" evidence="7">
    <location>
        <begin position="279"/>
        <end position="303"/>
    </location>
</feature>
<feature type="transmembrane region" description="Helical" evidence="7">
    <location>
        <begin position="164"/>
        <end position="186"/>
    </location>
</feature>
<dbReference type="NCBIfam" id="TIGR00797">
    <property type="entry name" value="matE"/>
    <property type="match status" value="1"/>
</dbReference>
<gene>
    <name evidence="8" type="ORF">DNH61_06950</name>
</gene>
<feature type="transmembrane region" description="Helical" evidence="7">
    <location>
        <begin position="315"/>
        <end position="337"/>
    </location>
</feature>
<keyword evidence="2" id="KW-0813">Transport</keyword>
<dbReference type="InterPro" id="IPR002528">
    <property type="entry name" value="MATE_fam"/>
</dbReference>
<accession>A0A2W1LBE8</accession>
<dbReference type="CDD" id="cd13134">
    <property type="entry name" value="MATE_like_8"/>
    <property type="match status" value="1"/>
</dbReference>
<feature type="transmembrane region" description="Helical" evidence="7">
    <location>
        <begin position="192"/>
        <end position="213"/>
    </location>
</feature>
<evidence type="ECO:0000313" key="9">
    <source>
        <dbReference type="Proteomes" id="UP000249522"/>
    </source>
</evidence>
<dbReference type="GO" id="GO:0005886">
    <property type="term" value="C:plasma membrane"/>
    <property type="evidence" value="ECO:0007669"/>
    <property type="project" value="UniProtKB-SubCell"/>
</dbReference>
<evidence type="ECO:0000256" key="5">
    <source>
        <dbReference type="ARBA" id="ARBA00022989"/>
    </source>
</evidence>
<dbReference type="PANTHER" id="PTHR42925">
    <property type="entry name" value="MULTIDRUG AND TOXIN EFFLUX PROTEIN MATE FAMILY"/>
    <property type="match status" value="1"/>
</dbReference>
<evidence type="ECO:0000256" key="3">
    <source>
        <dbReference type="ARBA" id="ARBA00022475"/>
    </source>
</evidence>
<organism evidence="8 9">
    <name type="scientific">Paenibacillus sambharensis</name>
    <dbReference type="NCBI Taxonomy" id="1803190"/>
    <lineage>
        <taxon>Bacteria</taxon>
        <taxon>Bacillati</taxon>
        <taxon>Bacillota</taxon>
        <taxon>Bacilli</taxon>
        <taxon>Bacillales</taxon>
        <taxon>Paenibacillaceae</taxon>
        <taxon>Paenibacillus</taxon>
    </lineage>
</organism>
<evidence type="ECO:0000256" key="7">
    <source>
        <dbReference type="SAM" id="Phobius"/>
    </source>
</evidence>
<dbReference type="InterPro" id="IPR047135">
    <property type="entry name" value="YsiQ"/>
</dbReference>
<keyword evidence="9" id="KW-1185">Reference proteome</keyword>
<feature type="transmembrane region" description="Helical" evidence="7">
    <location>
        <begin position="387"/>
        <end position="405"/>
    </location>
</feature>
<feature type="transmembrane region" description="Helical" evidence="7">
    <location>
        <begin position="411"/>
        <end position="433"/>
    </location>
</feature>
<evidence type="ECO:0000256" key="6">
    <source>
        <dbReference type="ARBA" id="ARBA00023136"/>
    </source>
</evidence>
<dbReference type="Pfam" id="PF01554">
    <property type="entry name" value="MatE"/>
    <property type="match status" value="2"/>
</dbReference>
<dbReference type="GO" id="GO:0015297">
    <property type="term" value="F:antiporter activity"/>
    <property type="evidence" value="ECO:0007669"/>
    <property type="project" value="InterPro"/>
</dbReference>
<dbReference type="InterPro" id="IPR048279">
    <property type="entry name" value="MdtK-like"/>
</dbReference>
<dbReference type="OrthoDB" id="9806302at2"/>
<feature type="transmembrane region" description="Helical" evidence="7">
    <location>
        <begin position="93"/>
        <end position="119"/>
    </location>
</feature>
<keyword evidence="5 7" id="KW-1133">Transmembrane helix</keyword>
<evidence type="ECO:0000256" key="1">
    <source>
        <dbReference type="ARBA" id="ARBA00004651"/>
    </source>
</evidence>